<accession>A0ABQ0ACI4</accession>
<comment type="function">
    <text evidence="7">Catalyzes the reversible isomerization of glucose-6-phosphate to fructose-6-phosphate.</text>
</comment>
<feature type="active site" evidence="7">
    <location>
        <position position="377"/>
    </location>
</feature>
<comment type="catalytic activity">
    <reaction evidence="6 7 8">
        <text>alpha-D-glucose 6-phosphate = beta-D-fructose 6-phosphate</text>
        <dbReference type="Rhea" id="RHEA:11816"/>
        <dbReference type="ChEBI" id="CHEBI:57634"/>
        <dbReference type="ChEBI" id="CHEBI:58225"/>
        <dbReference type="EC" id="5.3.1.9"/>
    </reaction>
</comment>
<feature type="active site" description="Proton donor" evidence="7">
    <location>
        <position position="347"/>
    </location>
</feature>
<evidence type="ECO:0000313" key="10">
    <source>
        <dbReference type="Proteomes" id="UP001465153"/>
    </source>
</evidence>
<organism evidence="9 10">
    <name type="scientific">Sessilibacter corallicola</name>
    <dbReference type="NCBI Taxonomy" id="2904075"/>
    <lineage>
        <taxon>Bacteria</taxon>
        <taxon>Pseudomonadati</taxon>
        <taxon>Pseudomonadota</taxon>
        <taxon>Gammaproteobacteria</taxon>
        <taxon>Cellvibrionales</taxon>
        <taxon>Cellvibrionaceae</taxon>
        <taxon>Sessilibacter</taxon>
    </lineage>
</organism>
<evidence type="ECO:0000256" key="3">
    <source>
        <dbReference type="ARBA" id="ARBA00022432"/>
    </source>
</evidence>
<reference evidence="9 10" key="1">
    <citation type="submission" date="2024-04" db="EMBL/GenBank/DDBJ databases">
        <title>Draft genome sequence of Sessilibacter corallicola NBRC 116591.</title>
        <authorList>
            <person name="Miyakawa T."/>
            <person name="Kusuya Y."/>
            <person name="Miura T."/>
        </authorList>
    </citation>
    <scope>NUCLEOTIDE SEQUENCE [LARGE SCALE GENOMIC DNA]</scope>
    <source>
        <strain evidence="9 10">KU-00831-HH</strain>
    </source>
</reference>
<name>A0ABQ0ACI4_9GAMM</name>
<dbReference type="InterPro" id="IPR023096">
    <property type="entry name" value="G6P_Isomerase_C"/>
</dbReference>
<dbReference type="Gene3D" id="3.40.50.10490">
    <property type="entry name" value="Glucose-6-phosphate isomerase like protein, domain 1"/>
    <property type="match status" value="2"/>
</dbReference>
<keyword evidence="10" id="KW-1185">Reference proteome</keyword>
<keyword evidence="7" id="KW-0963">Cytoplasm</keyword>
<keyword evidence="4 7" id="KW-0324">Glycolysis</keyword>
<dbReference type="SUPFAM" id="SSF53697">
    <property type="entry name" value="SIS domain"/>
    <property type="match status" value="1"/>
</dbReference>
<evidence type="ECO:0000256" key="8">
    <source>
        <dbReference type="RuleBase" id="RU000612"/>
    </source>
</evidence>
<evidence type="ECO:0000313" key="9">
    <source>
        <dbReference type="EMBL" id="GAA6169368.1"/>
    </source>
</evidence>
<dbReference type="PROSITE" id="PS00765">
    <property type="entry name" value="P_GLUCOSE_ISOMERASE_1"/>
    <property type="match status" value="1"/>
</dbReference>
<evidence type="ECO:0000256" key="5">
    <source>
        <dbReference type="ARBA" id="ARBA00023235"/>
    </source>
</evidence>
<evidence type="ECO:0000256" key="2">
    <source>
        <dbReference type="ARBA" id="ARBA00006604"/>
    </source>
</evidence>
<keyword evidence="3 7" id="KW-0312">Gluconeogenesis</keyword>
<proteinExistence type="inferred from homology"/>
<dbReference type="Pfam" id="PF00342">
    <property type="entry name" value="PGI"/>
    <property type="match status" value="1"/>
</dbReference>
<comment type="pathway">
    <text evidence="7">Carbohydrate biosynthesis; gluconeogenesis.</text>
</comment>
<keyword evidence="5 7" id="KW-0413">Isomerase</keyword>
<dbReference type="PANTHER" id="PTHR11469">
    <property type="entry name" value="GLUCOSE-6-PHOSPHATE ISOMERASE"/>
    <property type="match status" value="1"/>
</dbReference>
<dbReference type="InterPro" id="IPR046348">
    <property type="entry name" value="SIS_dom_sf"/>
</dbReference>
<dbReference type="Proteomes" id="UP001465153">
    <property type="component" value="Unassembled WGS sequence"/>
</dbReference>
<evidence type="ECO:0000256" key="6">
    <source>
        <dbReference type="ARBA" id="ARBA00029321"/>
    </source>
</evidence>
<dbReference type="Gene3D" id="1.10.1390.10">
    <property type="match status" value="1"/>
</dbReference>
<comment type="subcellular location">
    <subcellularLocation>
        <location evidence="7">Cytoplasm</location>
    </subcellularLocation>
</comment>
<dbReference type="RefSeq" id="WP_353303902.1">
    <property type="nucleotide sequence ID" value="NZ_BAABWN010000011.1"/>
</dbReference>
<dbReference type="CDD" id="cd05016">
    <property type="entry name" value="SIS_PGI_2"/>
    <property type="match status" value="1"/>
</dbReference>
<evidence type="ECO:0000256" key="1">
    <source>
        <dbReference type="ARBA" id="ARBA00004926"/>
    </source>
</evidence>
<dbReference type="GO" id="GO:0016853">
    <property type="term" value="F:isomerase activity"/>
    <property type="evidence" value="ECO:0007669"/>
    <property type="project" value="UniProtKB-KW"/>
</dbReference>
<sequence length="544" mass="60267">MSIPSLSHNDELLALQNVLASQSLISLFVEDANRTEDYSCEASGLYLDYSKNRVNSRAMALLFNAAREKNLEQKIQALLGGEAINYTEKRPALHTALRGASNTPADKKALVDDVHVKMAEFVDSIHSCRWRGSTGKTITDIVNIGIGGSDLGPLMVTEALKPYQQKNIRCHFVSNVDAADLLSILANTNPESTLFVVASKTFTTLETLTNATTARDWLTRALGADVDVSKHFVATTSNVENAVKFGIDARNVFPMWDWVGGRYSLWSSIGLPIALGLGMENFKALLAGAAEMDNHFSEQPLEKNMPVILALLGVWYTNYWEADTHAIIPYAHDLRLFPKYLQQLDMESNGKSAAHKGQVKQATGPIIWGEAGTNGQHSFHQLLHQGTRLVPVDFIAPLKAHHEHNDHQTHLFANCLSQSYALMVGKTLEQAKQEFIDIGYSDEESEQLAHHKVMEGNRPTNTILMDQLTPKNLGALIALYEHKVFVQSVIWDINPFDQWGVELGKKISTLISGVINNEIDGSTFDASTQSLIKRYQNSLKLDDL</sequence>
<dbReference type="InterPro" id="IPR035476">
    <property type="entry name" value="SIS_PGI_1"/>
</dbReference>
<dbReference type="PANTHER" id="PTHR11469:SF1">
    <property type="entry name" value="GLUCOSE-6-PHOSPHATE ISOMERASE"/>
    <property type="match status" value="1"/>
</dbReference>
<evidence type="ECO:0000256" key="4">
    <source>
        <dbReference type="ARBA" id="ARBA00023152"/>
    </source>
</evidence>
<comment type="similarity">
    <text evidence="2 7 8">Belongs to the GPI family.</text>
</comment>
<protein>
    <recommendedName>
        <fullName evidence="7">Glucose-6-phosphate isomerase</fullName>
        <shortName evidence="7">GPI</shortName>
        <ecNumber evidence="7">5.3.1.9</ecNumber>
    </recommendedName>
    <alternativeName>
        <fullName evidence="7">Phosphoglucose isomerase</fullName>
        <shortName evidence="7">PGI</shortName>
    </alternativeName>
    <alternativeName>
        <fullName evidence="7">Phosphohexose isomerase</fullName>
        <shortName evidence="7">PHI</shortName>
    </alternativeName>
</protein>
<dbReference type="PROSITE" id="PS51463">
    <property type="entry name" value="P_GLUCOSE_ISOMERASE_3"/>
    <property type="match status" value="1"/>
</dbReference>
<dbReference type="PROSITE" id="PS00174">
    <property type="entry name" value="P_GLUCOSE_ISOMERASE_2"/>
    <property type="match status" value="1"/>
</dbReference>
<dbReference type="InterPro" id="IPR001672">
    <property type="entry name" value="G6P_Isomerase"/>
</dbReference>
<dbReference type="EMBL" id="BAABWN010000011">
    <property type="protein sequence ID" value="GAA6169368.1"/>
    <property type="molecule type" value="Genomic_DNA"/>
</dbReference>
<feature type="active site" evidence="7">
    <location>
        <position position="505"/>
    </location>
</feature>
<comment type="pathway">
    <text evidence="1 7 8">Carbohydrate degradation; glycolysis; D-glyceraldehyde 3-phosphate and glycerone phosphate from D-glucose: step 2/4.</text>
</comment>
<comment type="caution">
    <text evidence="9">The sequence shown here is derived from an EMBL/GenBank/DDBJ whole genome shotgun (WGS) entry which is preliminary data.</text>
</comment>
<dbReference type="EC" id="5.3.1.9" evidence="7"/>
<dbReference type="HAMAP" id="MF_00473">
    <property type="entry name" value="G6P_isomerase"/>
    <property type="match status" value="1"/>
</dbReference>
<gene>
    <name evidence="9" type="primary">pgi_2</name>
    <name evidence="7" type="synonym">pgi</name>
    <name evidence="9" type="ORF">NBRC116591_31790</name>
</gene>
<evidence type="ECO:0000256" key="7">
    <source>
        <dbReference type="HAMAP-Rule" id="MF_00473"/>
    </source>
</evidence>
<dbReference type="NCBIfam" id="NF001211">
    <property type="entry name" value="PRK00179.1"/>
    <property type="match status" value="1"/>
</dbReference>
<dbReference type="InterPro" id="IPR018189">
    <property type="entry name" value="Phosphoglucose_isomerase_CS"/>
</dbReference>
<dbReference type="PRINTS" id="PR00662">
    <property type="entry name" value="G6PISOMERASE"/>
</dbReference>
<dbReference type="CDD" id="cd05015">
    <property type="entry name" value="SIS_PGI_1"/>
    <property type="match status" value="1"/>
</dbReference>
<dbReference type="InterPro" id="IPR035482">
    <property type="entry name" value="SIS_PGI_2"/>
</dbReference>